<name>A0AAD5JEQ6_ACENE</name>
<proteinExistence type="predicted"/>
<evidence type="ECO:0000313" key="3">
    <source>
        <dbReference type="Proteomes" id="UP001064489"/>
    </source>
</evidence>
<reference evidence="2" key="2">
    <citation type="submission" date="2023-02" db="EMBL/GenBank/DDBJ databases">
        <authorList>
            <person name="Swenson N.G."/>
            <person name="Wegrzyn J.L."/>
            <person name="Mcevoy S.L."/>
        </authorList>
    </citation>
    <scope>NUCLEOTIDE SEQUENCE</scope>
    <source>
        <strain evidence="2">91603</strain>
        <tissue evidence="2">Leaf</tissue>
    </source>
</reference>
<feature type="region of interest" description="Disordered" evidence="1">
    <location>
        <begin position="1"/>
        <end position="29"/>
    </location>
</feature>
<dbReference type="Proteomes" id="UP001064489">
    <property type="component" value="Chromosome 1"/>
</dbReference>
<evidence type="ECO:0000313" key="2">
    <source>
        <dbReference type="EMBL" id="KAI9195800.1"/>
    </source>
</evidence>
<organism evidence="2 3">
    <name type="scientific">Acer negundo</name>
    <name type="common">Box elder</name>
    <dbReference type="NCBI Taxonomy" id="4023"/>
    <lineage>
        <taxon>Eukaryota</taxon>
        <taxon>Viridiplantae</taxon>
        <taxon>Streptophyta</taxon>
        <taxon>Embryophyta</taxon>
        <taxon>Tracheophyta</taxon>
        <taxon>Spermatophyta</taxon>
        <taxon>Magnoliopsida</taxon>
        <taxon>eudicotyledons</taxon>
        <taxon>Gunneridae</taxon>
        <taxon>Pentapetalae</taxon>
        <taxon>rosids</taxon>
        <taxon>malvids</taxon>
        <taxon>Sapindales</taxon>
        <taxon>Sapindaceae</taxon>
        <taxon>Hippocastanoideae</taxon>
        <taxon>Acereae</taxon>
        <taxon>Acer</taxon>
    </lineage>
</organism>
<keyword evidence="3" id="KW-1185">Reference proteome</keyword>
<protein>
    <submittedName>
        <fullName evidence="2">Uncharacterized protein</fullName>
    </submittedName>
</protein>
<accession>A0AAD5JEQ6</accession>
<dbReference type="AlphaFoldDB" id="A0AAD5JEQ6"/>
<reference evidence="2" key="1">
    <citation type="journal article" date="2022" name="Plant J.">
        <title>Strategies of tolerance reflected in two North American maple genomes.</title>
        <authorList>
            <person name="McEvoy S.L."/>
            <person name="Sezen U.U."/>
            <person name="Trouern-Trend A."/>
            <person name="McMahon S.M."/>
            <person name="Schaberg P.G."/>
            <person name="Yang J."/>
            <person name="Wegrzyn J.L."/>
            <person name="Swenson N.G."/>
        </authorList>
    </citation>
    <scope>NUCLEOTIDE SEQUENCE</scope>
    <source>
        <strain evidence="2">91603</strain>
    </source>
</reference>
<gene>
    <name evidence="2" type="ORF">LWI28_018228</name>
</gene>
<evidence type="ECO:0000256" key="1">
    <source>
        <dbReference type="SAM" id="MobiDB-lite"/>
    </source>
</evidence>
<dbReference type="EMBL" id="JAJSOW010000003">
    <property type="protein sequence ID" value="KAI9195800.1"/>
    <property type="molecule type" value="Genomic_DNA"/>
</dbReference>
<comment type="caution">
    <text evidence="2">The sequence shown here is derived from an EMBL/GenBank/DDBJ whole genome shotgun (WGS) entry which is preliminary data.</text>
</comment>
<sequence length="90" mass="9921">MASRRVRVPSSSQVSAMNASFSEGDGEVMSSGLRKCDCGLDAKLRTLTTVRNPGRRMEMLRGVVISSRLTTIVSRSQGRKSNEVVLFKTW</sequence>